<protein>
    <submittedName>
        <fullName evidence="2">Uncharacterized protein</fullName>
    </submittedName>
</protein>
<feature type="compositionally biased region" description="Basic and acidic residues" evidence="1">
    <location>
        <begin position="55"/>
        <end position="85"/>
    </location>
</feature>
<organism evidence="2 3">
    <name type="scientific">Zopfia rhizophila CBS 207.26</name>
    <dbReference type="NCBI Taxonomy" id="1314779"/>
    <lineage>
        <taxon>Eukaryota</taxon>
        <taxon>Fungi</taxon>
        <taxon>Dikarya</taxon>
        <taxon>Ascomycota</taxon>
        <taxon>Pezizomycotina</taxon>
        <taxon>Dothideomycetes</taxon>
        <taxon>Dothideomycetes incertae sedis</taxon>
        <taxon>Zopfiaceae</taxon>
        <taxon>Zopfia</taxon>
    </lineage>
</organism>
<accession>A0A6A6DWA5</accession>
<sequence>MREKDGSRNPFPGNGARYLTVRKVGMKRNSRPIMHNSRILKCNSKDTLQHNNKVGQHESRQHKSRRQENDNTGVDKAKSKERVENRKNISMEYLVQVKADGNL</sequence>
<evidence type="ECO:0000313" key="2">
    <source>
        <dbReference type="EMBL" id="KAF2182519.1"/>
    </source>
</evidence>
<dbReference type="EMBL" id="ML994647">
    <property type="protein sequence ID" value="KAF2182519.1"/>
    <property type="molecule type" value="Genomic_DNA"/>
</dbReference>
<reference evidence="2" key="1">
    <citation type="journal article" date="2020" name="Stud. Mycol.">
        <title>101 Dothideomycetes genomes: a test case for predicting lifestyles and emergence of pathogens.</title>
        <authorList>
            <person name="Haridas S."/>
            <person name="Albert R."/>
            <person name="Binder M."/>
            <person name="Bloem J."/>
            <person name="Labutti K."/>
            <person name="Salamov A."/>
            <person name="Andreopoulos B."/>
            <person name="Baker S."/>
            <person name="Barry K."/>
            <person name="Bills G."/>
            <person name="Bluhm B."/>
            <person name="Cannon C."/>
            <person name="Castanera R."/>
            <person name="Culley D."/>
            <person name="Daum C."/>
            <person name="Ezra D."/>
            <person name="Gonzalez J."/>
            <person name="Henrissat B."/>
            <person name="Kuo A."/>
            <person name="Liang C."/>
            <person name="Lipzen A."/>
            <person name="Lutzoni F."/>
            <person name="Magnuson J."/>
            <person name="Mondo S."/>
            <person name="Nolan M."/>
            <person name="Ohm R."/>
            <person name="Pangilinan J."/>
            <person name="Park H.-J."/>
            <person name="Ramirez L."/>
            <person name="Alfaro M."/>
            <person name="Sun H."/>
            <person name="Tritt A."/>
            <person name="Yoshinaga Y."/>
            <person name="Zwiers L.-H."/>
            <person name="Turgeon B."/>
            <person name="Goodwin S."/>
            <person name="Spatafora J."/>
            <person name="Crous P."/>
            <person name="Grigoriev I."/>
        </authorList>
    </citation>
    <scope>NUCLEOTIDE SEQUENCE</scope>
    <source>
        <strain evidence="2">CBS 207.26</strain>
    </source>
</reference>
<gene>
    <name evidence="2" type="ORF">K469DRAFT_690649</name>
</gene>
<feature type="region of interest" description="Disordered" evidence="1">
    <location>
        <begin position="43"/>
        <end position="85"/>
    </location>
</feature>
<dbReference type="AlphaFoldDB" id="A0A6A6DWA5"/>
<evidence type="ECO:0000256" key="1">
    <source>
        <dbReference type="SAM" id="MobiDB-lite"/>
    </source>
</evidence>
<dbReference type="Proteomes" id="UP000800200">
    <property type="component" value="Unassembled WGS sequence"/>
</dbReference>
<proteinExistence type="predicted"/>
<evidence type="ECO:0000313" key="3">
    <source>
        <dbReference type="Proteomes" id="UP000800200"/>
    </source>
</evidence>
<name>A0A6A6DWA5_9PEZI</name>
<keyword evidence="3" id="KW-1185">Reference proteome</keyword>